<accession>A0A1Y2IIT7</accession>
<proteinExistence type="predicted"/>
<dbReference type="Proteomes" id="UP000193067">
    <property type="component" value="Unassembled WGS sequence"/>
</dbReference>
<evidence type="ECO:0008006" key="4">
    <source>
        <dbReference type="Google" id="ProtNLM"/>
    </source>
</evidence>
<keyword evidence="1" id="KW-0732">Signal</keyword>
<feature type="signal peptide" evidence="1">
    <location>
        <begin position="1"/>
        <end position="29"/>
    </location>
</feature>
<dbReference type="AlphaFoldDB" id="A0A1Y2IIT7"/>
<reference evidence="2 3" key="1">
    <citation type="journal article" date="2015" name="Biotechnol. Biofuels">
        <title>Enhanced degradation of softwood versus hardwood by the white-rot fungus Pycnoporus coccineus.</title>
        <authorList>
            <person name="Couturier M."/>
            <person name="Navarro D."/>
            <person name="Chevret D."/>
            <person name="Henrissat B."/>
            <person name="Piumi F."/>
            <person name="Ruiz-Duenas F.J."/>
            <person name="Martinez A.T."/>
            <person name="Grigoriev I.V."/>
            <person name="Riley R."/>
            <person name="Lipzen A."/>
            <person name="Berrin J.G."/>
            <person name="Master E.R."/>
            <person name="Rosso M.N."/>
        </authorList>
    </citation>
    <scope>NUCLEOTIDE SEQUENCE [LARGE SCALE GENOMIC DNA]</scope>
    <source>
        <strain evidence="2 3">BRFM310</strain>
    </source>
</reference>
<feature type="chain" id="PRO_5011007784" description="Secreted protein" evidence="1">
    <location>
        <begin position="30"/>
        <end position="114"/>
    </location>
</feature>
<sequence>MLLLFCCSFPSSGPGLSCALLLLLPPVVSVEFIVASSAGSPIFVLPRRPLADAQRSSLCDGQCCAASSTIWAIQSIKFFTPVSGVTAVTPDRTVKAAQLMSEILNLTPVIWLPG</sequence>
<name>A0A1Y2IIT7_TRAC3</name>
<evidence type="ECO:0000256" key="1">
    <source>
        <dbReference type="SAM" id="SignalP"/>
    </source>
</evidence>
<keyword evidence="3" id="KW-1185">Reference proteome</keyword>
<evidence type="ECO:0000313" key="3">
    <source>
        <dbReference type="Proteomes" id="UP000193067"/>
    </source>
</evidence>
<protein>
    <recommendedName>
        <fullName evidence="4">Secreted protein</fullName>
    </recommendedName>
</protein>
<organism evidence="2 3">
    <name type="scientific">Trametes coccinea (strain BRFM310)</name>
    <name type="common">Pycnoporus coccineus</name>
    <dbReference type="NCBI Taxonomy" id="1353009"/>
    <lineage>
        <taxon>Eukaryota</taxon>
        <taxon>Fungi</taxon>
        <taxon>Dikarya</taxon>
        <taxon>Basidiomycota</taxon>
        <taxon>Agaricomycotina</taxon>
        <taxon>Agaricomycetes</taxon>
        <taxon>Polyporales</taxon>
        <taxon>Polyporaceae</taxon>
        <taxon>Trametes</taxon>
    </lineage>
</organism>
<gene>
    <name evidence="2" type="ORF">PYCCODRAFT_1437709</name>
</gene>
<dbReference type="EMBL" id="KZ084121">
    <property type="protein sequence ID" value="OSD00171.1"/>
    <property type="molecule type" value="Genomic_DNA"/>
</dbReference>
<evidence type="ECO:0000313" key="2">
    <source>
        <dbReference type="EMBL" id="OSD00171.1"/>
    </source>
</evidence>